<organism evidence="2 3">
    <name type="scientific">Steinernema hermaphroditum</name>
    <dbReference type="NCBI Taxonomy" id="289476"/>
    <lineage>
        <taxon>Eukaryota</taxon>
        <taxon>Metazoa</taxon>
        <taxon>Ecdysozoa</taxon>
        <taxon>Nematoda</taxon>
        <taxon>Chromadorea</taxon>
        <taxon>Rhabditida</taxon>
        <taxon>Tylenchina</taxon>
        <taxon>Panagrolaimomorpha</taxon>
        <taxon>Strongyloidoidea</taxon>
        <taxon>Steinernematidae</taxon>
        <taxon>Steinernema</taxon>
    </lineage>
</organism>
<dbReference type="EMBL" id="JAUCMV010000003">
    <property type="protein sequence ID" value="KAK0412318.1"/>
    <property type="molecule type" value="Genomic_DNA"/>
</dbReference>
<dbReference type="AlphaFoldDB" id="A0AA39HWN7"/>
<evidence type="ECO:0000256" key="1">
    <source>
        <dbReference type="SAM" id="SignalP"/>
    </source>
</evidence>
<evidence type="ECO:0000313" key="2">
    <source>
        <dbReference type="EMBL" id="KAK0412318.1"/>
    </source>
</evidence>
<protein>
    <submittedName>
        <fullName evidence="2">Uncharacterized protein</fullName>
    </submittedName>
</protein>
<reference evidence="2" key="1">
    <citation type="submission" date="2023-06" db="EMBL/GenBank/DDBJ databases">
        <title>Genomic analysis of the entomopathogenic nematode Steinernema hermaphroditum.</title>
        <authorList>
            <person name="Schwarz E.M."/>
            <person name="Heppert J.K."/>
            <person name="Baniya A."/>
            <person name="Schwartz H.T."/>
            <person name="Tan C.-H."/>
            <person name="Antoshechkin I."/>
            <person name="Sternberg P.W."/>
            <person name="Goodrich-Blair H."/>
            <person name="Dillman A.R."/>
        </authorList>
    </citation>
    <scope>NUCLEOTIDE SEQUENCE</scope>
    <source>
        <strain evidence="2">PS9179</strain>
        <tissue evidence="2">Whole animal</tissue>
    </source>
</reference>
<proteinExistence type="predicted"/>
<feature type="chain" id="PRO_5041210288" evidence="1">
    <location>
        <begin position="19"/>
        <end position="85"/>
    </location>
</feature>
<dbReference type="Proteomes" id="UP001175271">
    <property type="component" value="Unassembled WGS sequence"/>
</dbReference>
<gene>
    <name evidence="2" type="ORF">QR680_006145</name>
</gene>
<feature type="signal peptide" evidence="1">
    <location>
        <begin position="1"/>
        <end position="18"/>
    </location>
</feature>
<sequence>MMLKAFLLLAFIAGISESWNMPRPMPYRCTPTGYPFGGNPHEYRCYLKNDGFNKHFECQGPFNTYPDGPNGDIVIDGNPANPQQN</sequence>
<name>A0AA39HWN7_9BILA</name>
<keyword evidence="1" id="KW-0732">Signal</keyword>
<evidence type="ECO:0000313" key="3">
    <source>
        <dbReference type="Proteomes" id="UP001175271"/>
    </source>
</evidence>
<comment type="caution">
    <text evidence="2">The sequence shown here is derived from an EMBL/GenBank/DDBJ whole genome shotgun (WGS) entry which is preliminary data.</text>
</comment>
<keyword evidence="3" id="KW-1185">Reference proteome</keyword>
<accession>A0AA39HWN7</accession>